<sequence>MWTSISLILSFIHSLSGIVHVLLCKRTSVTRDQVIRIRGHRNKKKKKKKNFRATMEWVVIG</sequence>
<proteinExistence type="predicted"/>
<protein>
    <recommendedName>
        <fullName evidence="4">Secreted protein</fullName>
    </recommendedName>
</protein>
<dbReference type="RefSeq" id="XP_040753987.1">
    <property type="nucleotide sequence ID" value="XM_040892413.1"/>
</dbReference>
<dbReference type="GeneID" id="63809295"/>
<dbReference type="EMBL" id="MSFN02000002">
    <property type="protein sequence ID" value="PTU22595.1"/>
    <property type="molecule type" value="Genomic_DNA"/>
</dbReference>
<evidence type="ECO:0008006" key="4">
    <source>
        <dbReference type="Google" id="ProtNLM"/>
    </source>
</evidence>
<evidence type="ECO:0000313" key="2">
    <source>
        <dbReference type="EMBL" id="PTU22595.1"/>
    </source>
</evidence>
<organism evidence="2 3">
    <name type="scientific">Aspergillus ochraceoroseus IBT 24754</name>
    <dbReference type="NCBI Taxonomy" id="1392256"/>
    <lineage>
        <taxon>Eukaryota</taxon>
        <taxon>Fungi</taxon>
        <taxon>Dikarya</taxon>
        <taxon>Ascomycota</taxon>
        <taxon>Pezizomycotina</taxon>
        <taxon>Eurotiomycetes</taxon>
        <taxon>Eurotiomycetidae</taxon>
        <taxon>Eurotiales</taxon>
        <taxon>Aspergillaceae</taxon>
        <taxon>Aspergillus</taxon>
        <taxon>Aspergillus subgen. Nidulantes</taxon>
    </lineage>
</organism>
<dbReference type="AlphaFoldDB" id="A0A2T5M239"/>
<comment type="caution">
    <text evidence="2">The sequence shown here is derived from an EMBL/GenBank/DDBJ whole genome shotgun (WGS) entry which is preliminary data.</text>
</comment>
<accession>A0A2T5M239</accession>
<feature type="signal peptide" evidence="1">
    <location>
        <begin position="1"/>
        <end position="17"/>
    </location>
</feature>
<gene>
    <name evidence="2" type="ORF">P175DRAFT_0138461</name>
</gene>
<evidence type="ECO:0000313" key="3">
    <source>
        <dbReference type="Proteomes" id="UP000244073"/>
    </source>
</evidence>
<reference evidence="2 3" key="1">
    <citation type="journal article" date="2018" name="Proc. Natl. Acad. Sci. U.S.A.">
        <title>Linking secondary metabolites to gene clusters through genome sequencing of six diverse Aspergillus species.</title>
        <authorList>
            <person name="Kaerboelling I."/>
            <person name="Vesth T.C."/>
            <person name="Frisvad J.C."/>
            <person name="Nybo J.L."/>
            <person name="Theobald S."/>
            <person name="Kuo A."/>
            <person name="Bowyer P."/>
            <person name="Matsuda Y."/>
            <person name="Mondo S."/>
            <person name="Lyhne E.K."/>
            <person name="Kogle M.E."/>
            <person name="Clum A."/>
            <person name="Lipzen A."/>
            <person name="Salamov A."/>
            <person name="Ngan C.Y."/>
            <person name="Daum C."/>
            <person name="Chiniquy J."/>
            <person name="Barry K."/>
            <person name="LaButti K."/>
            <person name="Haridas S."/>
            <person name="Simmons B.A."/>
            <person name="Magnuson J.K."/>
            <person name="Mortensen U.H."/>
            <person name="Larsen T.O."/>
            <person name="Grigoriev I.V."/>
            <person name="Baker S.E."/>
            <person name="Andersen M.R."/>
        </authorList>
    </citation>
    <scope>NUCLEOTIDE SEQUENCE [LARGE SCALE GENOMIC DNA]</scope>
    <source>
        <strain evidence="2 3">IBT 24754</strain>
    </source>
</reference>
<name>A0A2T5M239_9EURO</name>
<dbReference type="VEuPathDB" id="FungiDB:P175DRAFT_0138461"/>
<feature type="chain" id="PRO_5015694253" description="Secreted protein" evidence="1">
    <location>
        <begin position="18"/>
        <end position="61"/>
    </location>
</feature>
<dbReference type="Proteomes" id="UP000244073">
    <property type="component" value="Unassembled WGS sequence"/>
</dbReference>
<evidence type="ECO:0000256" key="1">
    <source>
        <dbReference type="SAM" id="SignalP"/>
    </source>
</evidence>
<keyword evidence="1" id="KW-0732">Signal</keyword>